<feature type="region of interest" description="Disordered" evidence="1">
    <location>
        <begin position="18"/>
        <end position="38"/>
    </location>
</feature>
<dbReference type="KEGG" id="vg:80544045"/>
<feature type="region of interest" description="Disordered" evidence="1">
    <location>
        <begin position="279"/>
        <end position="372"/>
    </location>
</feature>
<dbReference type="EMBL" id="MW826497">
    <property type="protein sequence ID" value="QXV86527.1"/>
    <property type="molecule type" value="Genomic_RNA"/>
</dbReference>
<proteinExistence type="predicted"/>
<feature type="region of interest" description="Disordered" evidence="1">
    <location>
        <begin position="657"/>
        <end position="719"/>
    </location>
</feature>
<accession>A0AAX1PCK5</accession>
<reference evidence="2 3" key="1">
    <citation type="submission" date="2021-02" db="EMBL/GenBank/DDBJ databases">
        <title>RNA virus diversity of birds and small mammals from Qiang-Tibet plateau of China.</title>
        <authorList>
            <person name="Zhu W."/>
            <person name="Yang J."/>
            <person name="Huang Y."/>
            <person name="Lu S."/>
            <person name="Xu J."/>
        </authorList>
    </citation>
    <scope>NUCLEOTIDE SEQUENCE [LARGE SCALE GENOMIC DNA]</scope>
    <source>
        <strain evidence="2">YSN1024</strain>
    </source>
</reference>
<organism evidence="2 3">
    <name type="scientific">Arlivirus sp. virus</name>
    <dbReference type="NCBI Taxonomy" id="2809160"/>
    <lineage>
        <taxon>Viruses</taxon>
        <taxon>Riboviria</taxon>
        <taxon>Orthornavirae</taxon>
        <taxon>Negarnaviricota</taxon>
        <taxon>Haploviricotina</taxon>
        <taxon>Monjiviricetes</taxon>
        <taxon>Mononegavirales</taxon>
        <taxon>Lispiviridae</taxon>
        <taxon>Avesvirus</taxon>
        <taxon>Avesvirus sinense</taxon>
    </lineage>
</organism>
<protein>
    <recommendedName>
        <fullName evidence="4">Phosphoprotein</fullName>
    </recommendedName>
</protein>
<feature type="compositionally biased region" description="Pro residues" evidence="1">
    <location>
        <begin position="676"/>
        <end position="687"/>
    </location>
</feature>
<dbReference type="RefSeq" id="YP_010805185.1">
    <property type="nucleotide sequence ID" value="NC_077113.1"/>
</dbReference>
<name>A0AAX1PCK5_9MONO</name>
<evidence type="ECO:0000313" key="3">
    <source>
        <dbReference type="Proteomes" id="UP001157370"/>
    </source>
</evidence>
<dbReference type="Proteomes" id="UP001157370">
    <property type="component" value="Segment"/>
</dbReference>
<evidence type="ECO:0000313" key="2">
    <source>
        <dbReference type="EMBL" id="QXV86527.1"/>
    </source>
</evidence>
<sequence>MSLHKRTQIFLSKVNNSNKQVKKSIDRPDSDPSVSSYQPDTLNPYLDSLFKDQEASTICSRLVDDKQTYQRLLNINRECSRPRNHLVFSFSNNLITDLVERKDSLNRSLCHLITRDDQADLIDQAEMEDNHQANTDETLDDILNQVNTETKENEQPESQLSPVIPLLGPGDNPLDDLAETLNQEVKKTTPHRHRSSSFSASQDHKDHVYDTITEVNTDFDALLAKAKSSIKGGKPPTNIPSNAISTVLTELSAPSQILDDQALTASNRAIPIDTLVFHPTTSQNKEPPPAEAKGAQSERGNESPIPVRDSKIKQHSKKQPRFHKSKIFSSFSSRNKGKGKCPQSGNSCGEKNLPSTKDKMEDQATKEKTSLLSVSDKSEDLITISQENELFNRTINPHQGPHSLSRILTDLDPHPQQPMTGLSTVPITQPSCSKSCNLDNSLSRNLLDPPDSNQEIQDYFDDNFFDNHRNPLEGISDKGGKQRTRVDFERFLDVDNGPIEQENTPPDEEVMIEFAEHCSRLRLGHETNTYTYEQMSGLMRTFDQISGAIEEFNKDPHLTPAEEAQRNLLANLDTKIRARGIDIYSMIQQLLISNFILQHQSLAHIEELKSIKEMMTKVKLSHDSLLKKLEEKDEELRTSLQKKMNLMAHDIGTKILGDKDRVPTTGGQIRRQLPPVYKPPPLAPKVAPPKAMGKGGEREVLSSRDIQLNDSGRDLPVPKLNEAKPQYLSRLLKMGYHKADIEQMWTNKKLTSQQHPVIPGGTLHQTSGLPSIVSKSVKDKTIVLDDETPTSNEVKHELDQLLDLRKKKPAIALSRAIRIVDKYQIPGVKKDGKDSFNDYVRAIEAFIRSSDQDEEESEEESQED</sequence>
<feature type="compositionally biased region" description="Basic residues" evidence="1">
    <location>
        <begin position="313"/>
        <end position="326"/>
    </location>
</feature>
<feature type="compositionally biased region" description="Basic and acidic residues" evidence="1">
    <location>
        <begin position="356"/>
        <end position="369"/>
    </location>
</feature>
<feature type="compositionally biased region" description="Polar residues" evidence="1">
    <location>
        <begin position="343"/>
        <end position="355"/>
    </location>
</feature>
<evidence type="ECO:0000256" key="1">
    <source>
        <dbReference type="SAM" id="MobiDB-lite"/>
    </source>
</evidence>
<keyword evidence="3" id="KW-1185">Reference proteome</keyword>
<dbReference type="GeneID" id="80544045"/>
<evidence type="ECO:0008006" key="4">
    <source>
        <dbReference type="Google" id="ProtNLM"/>
    </source>
</evidence>